<keyword evidence="2" id="KW-1133">Transmembrane helix</keyword>
<dbReference type="Proteomes" id="UP000193642">
    <property type="component" value="Unassembled WGS sequence"/>
</dbReference>
<reference evidence="3 4" key="1">
    <citation type="submission" date="2016-07" db="EMBL/GenBank/DDBJ databases">
        <title>Pervasive Adenine N6-methylation of Active Genes in Fungi.</title>
        <authorList>
            <consortium name="DOE Joint Genome Institute"/>
            <person name="Mondo S.J."/>
            <person name="Dannebaum R.O."/>
            <person name="Kuo R.C."/>
            <person name="Labutti K."/>
            <person name="Haridas S."/>
            <person name="Kuo A."/>
            <person name="Salamov A."/>
            <person name="Ahrendt S.R."/>
            <person name="Lipzen A."/>
            <person name="Sullivan W."/>
            <person name="Andreopoulos W.B."/>
            <person name="Clum A."/>
            <person name="Lindquist E."/>
            <person name="Daum C."/>
            <person name="Ramamoorthy G.K."/>
            <person name="Gryganskyi A."/>
            <person name="Culley D."/>
            <person name="Magnuson J.K."/>
            <person name="James T.Y."/>
            <person name="O'Malley M.A."/>
            <person name="Stajich J.E."/>
            <person name="Spatafora J.W."/>
            <person name="Visel A."/>
            <person name="Grigoriev I.V."/>
        </authorList>
    </citation>
    <scope>NUCLEOTIDE SEQUENCE [LARGE SCALE GENOMIC DNA]</scope>
    <source>
        <strain evidence="3 4">JEL800</strain>
    </source>
</reference>
<comment type="caution">
    <text evidence="3">The sequence shown here is derived from an EMBL/GenBank/DDBJ whole genome shotgun (WGS) entry which is preliminary data.</text>
</comment>
<dbReference type="PANTHER" id="PTHR48007">
    <property type="entry name" value="LEUCINE-RICH REPEAT RECEPTOR-LIKE PROTEIN KINASE PXC1"/>
    <property type="match status" value="1"/>
</dbReference>
<evidence type="ECO:0008006" key="5">
    <source>
        <dbReference type="Google" id="ProtNLM"/>
    </source>
</evidence>
<keyword evidence="2" id="KW-0472">Membrane</keyword>
<protein>
    <recommendedName>
        <fullName evidence="5">L domain-like protein</fullName>
    </recommendedName>
</protein>
<feature type="compositionally biased region" description="Basic and acidic residues" evidence="1">
    <location>
        <begin position="238"/>
        <end position="257"/>
    </location>
</feature>
<keyword evidence="2" id="KW-0812">Transmembrane</keyword>
<dbReference type="PANTHER" id="PTHR48007:SF81">
    <property type="entry name" value="PROTEIN KINASE DOMAIN-CONTAINING PROTEIN"/>
    <property type="match status" value="1"/>
</dbReference>
<organism evidence="3 4">
    <name type="scientific">Rhizoclosmatium globosum</name>
    <dbReference type="NCBI Taxonomy" id="329046"/>
    <lineage>
        <taxon>Eukaryota</taxon>
        <taxon>Fungi</taxon>
        <taxon>Fungi incertae sedis</taxon>
        <taxon>Chytridiomycota</taxon>
        <taxon>Chytridiomycota incertae sedis</taxon>
        <taxon>Chytridiomycetes</taxon>
        <taxon>Chytridiales</taxon>
        <taxon>Chytriomycetaceae</taxon>
        <taxon>Rhizoclosmatium</taxon>
    </lineage>
</organism>
<dbReference type="InterPro" id="IPR032675">
    <property type="entry name" value="LRR_dom_sf"/>
</dbReference>
<dbReference type="Gene3D" id="3.80.10.10">
    <property type="entry name" value="Ribonuclease Inhibitor"/>
    <property type="match status" value="1"/>
</dbReference>
<dbReference type="EMBL" id="MCGO01000006">
    <property type="protein sequence ID" value="ORY50979.1"/>
    <property type="molecule type" value="Genomic_DNA"/>
</dbReference>
<keyword evidence="4" id="KW-1185">Reference proteome</keyword>
<evidence type="ECO:0000256" key="2">
    <source>
        <dbReference type="SAM" id="Phobius"/>
    </source>
</evidence>
<gene>
    <name evidence="3" type="ORF">BCR33DRAFT_846638</name>
</gene>
<feature type="compositionally biased region" description="Basic and acidic residues" evidence="1">
    <location>
        <begin position="275"/>
        <end position="320"/>
    </location>
</feature>
<accession>A0A1Y2CV92</accession>
<proteinExistence type="predicted"/>
<feature type="transmembrane region" description="Helical" evidence="2">
    <location>
        <begin position="171"/>
        <end position="194"/>
    </location>
</feature>
<evidence type="ECO:0000313" key="4">
    <source>
        <dbReference type="Proteomes" id="UP000193642"/>
    </source>
</evidence>
<evidence type="ECO:0000256" key="1">
    <source>
        <dbReference type="SAM" id="MobiDB-lite"/>
    </source>
</evidence>
<evidence type="ECO:0000313" key="3">
    <source>
        <dbReference type="EMBL" id="ORY50979.1"/>
    </source>
</evidence>
<name>A0A1Y2CV92_9FUNG</name>
<feature type="region of interest" description="Disordered" evidence="1">
    <location>
        <begin position="218"/>
        <end position="320"/>
    </location>
</feature>
<sequence>MVGPLPDNWGGFSSMFQMHLLGNHFSGPVPSSFSGLTGMQYFHIENNLFSGPLPDLSGWKLITVAVLSGNCITGSSTNPAIVISGQNSDCDAKAAALGVPNQCNAAAPPPVDGPVTTTGNGFVAPTVAINTNTASATKTVAQTTKAITTATSTLATTTAAASTDSSSNVPLIAGIAGGAVVLLILIGVIIWCCIRKSKTKESDGYEFETKARYQNVDQNQYGRNEGRGGKGGYGGAAPDRRRYEEEDDRRAPRRGDTQTRPYAGGPPRGQSATRGGDRGGEYAPRREPSQGRGGRDPRDNRQPQGGRDRSAARGDRRGDY</sequence>
<dbReference type="OrthoDB" id="676979at2759"/>
<dbReference type="InterPro" id="IPR046959">
    <property type="entry name" value="PRK1-6/SRF4-like"/>
</dbReference>
<dbReference type="SUPFAM" id="SSF52058">
    <property type="entry name" value="L domain-like"/>
    <property type="match status" value="1"/>
</dbReference>
<dbReference type="AlphaFoldDB" id="A0A1Y2CV92"/>